<gene>
    <name evidence="2" type="ORF">CUN51_06045</name>
</gene>
<keyword evidence="1" id="KW-0472">Membrane</keyword>
<dbReference type="Proteomes" id="UP000228921">
    <property type="component" value="Unassembled WGS sequence"/>
</dbReference>
<sequence length="86" mass="9754">MKDNIATFEQSNDPQSRELRYKAALYKAASNKRKRKNALEIFSGCLILVIIAFLAVSLLGVTFFSSSAHDYSLYFYRLTVCAIVHD</sequence>
<dbReference type="EMBL" id="PGTK01000005">
    <property type="protein sequence ID" value="PJF31037.1"/>
    <property type="molecule type" value="Genomic_DNA"/>
</dbReference>
<evidence type="ECO:0000256" key="1">
    <source>
        <dbReference type="SAM" id="Phobius"/>
    </source>
</evidence>
<reference evidence="2 3" key="1">
    <citation type="submission" date="2017-11" db="EMBL/GenBank/DDBJ databases">
        <title>Evolution of Phototrophy in the Chloroflexi Phylum Driven by Horizontal Gene Transfer.</title>
        <authorList>
            <person name="Ward L.M."/>
            <person name="Hemp J."/>
            <person name="Shih P.M."/>
            <person name="Mcglynn S.E."/>
            <person name="Fischer W."/>
        </authorList>
    </citation>
    <scope>NUCLEOTIDE SEQUENCE [LARGE SCALE GENOMIC DNA]</scope>
    <source>
        <strain evidence="2">CP2_2F</strain>
    </source>
</reference>
<evidence type="ECO:0000313" key="2">
    <source>
        <dbReference type="EMBL" id="PJF31037.1"/>
    </source>
</evidence>
<organism evidence="2 3">
    <name type="scientific">Candidatus Thermofonsia Clade 1 bacterium</name>
    <dbReference type="NCBI Taxonomy" id="2364210"/>
    <lineage>
        <taxon>Bacteria</taxon>
        <taxon>Bacillati</taxon>
        <taxon>Chloroflexota</taxon>
        <taxon>Candidatus Thermofontia</taxon>
        <taxon>Candidatus Thermofonsia Clade 1</taxon>
    </lineage>
</organism>
<keyword evidence="1" id="KW-0812">Transmembrane</keyword>
<comment type="caution">
    <text evidence="2">The sequence shown here is derived from an EMBL/GenBank/DDBJ whole genome shotgun (WGS) entry which is preliminary data.</text>
</comment>
<feature type="transmembrane region" description="Helical" evidence="1">
    <location>
        <begin position="41"/>
        <end position="64"/>
    </location>
</feature>
<protein>
    <submittedName>
        <fullName evidence="2">Uncharacterized protein</fullName>
    </submittedName>
</protein>
<dbReference type="AlphaFoldDB" id="A0A2M8P0G3"/>
<name>A0A2M8P0G3_9CHLR</name>
<accession>A0A2M8P0G3</accession>
<keyword evidence="1" id="KW-1133">Transmembrane helix</keyword>
<evidence type="ECO:0000313" key="3">
    <source>
        <dbReference type="Proteomes" id="UP000228921"/>
    </source>
</evidence>
<proteinExistence type="predicted"/>